<dbReference type="SUPFAM" id="SSF53328">
    <property type="entry name" value="Formyltransferase"/>
    <property type="match status" value="1"/>
</dbReference>
<feature type="domain" description="Formyl transferase N-terminal" evidence="1">
    <location>
        <begin position="10"/>
        <end position="114"/>
    </location>
</feature>
<dbReference type="InterPro" id="IPR002376">
    <property type="entry name" value="Formyl_transf_N"/>
</dbReference>
<feature type="non-terminal residue" evidence="2">
    <location>
        <position position="114"/>
    </location>
</feature>
<sequence length="114" mass="12377">MESASIKIVIAGASAFSVPTVKRLNDLDYQIVAVVTQPDRAAGRGLKQTKNPVKLFAEKAGLMLLDFESLDGENVFETIKKLSPDLLITIAYGGLIPQKILDIPRCESINIHPS</sequence>
<dbReference type="Pfam" id="PF00551">
    <property type="entry name" value="Formyl_trans_N"/>
    <property type="match status" value="1"/>
</dbReference>
<evidence type="ECO:0000313" key="2">
    <source>
        <dbReference type="EMBL" id="SVC97733.1"/>
    </source>
</evidence>
<reference evidence="2" key="1">
    <citation type="submission" date="2018-05" db="EMBL/GenBank/DDBJ databases">
        <authorList>
            <person name="Lanie J.A."/>
            <person name="Ng W.-L."/>
            <person name="Kazmierczak K.M."/>
            <person name="Andrzejewski T.M."/>
            <person name="Davidsen T.M."/>
            <person name="Wayne K.J."/>
            <person name="Tettelin H."/>
            <person name="Glass J.I."/>
            <person name="Rusch D."/>
            <person name="Podicherti R."/>
            <person name="Tsui H.-C.T."/>
            <person name="Winkler M.E."/>
        </authorList>
    </citation>
    <scope>NUCLEOTIDE SEQUENCE</scope>
</reference>
<protein>
    <recommendedName>
        <fullName evidence="1">Formyl transferase N-terminal domain-containing protein</fullName>
    </recommendedName>
</protein>
<dbReference type="Gene3D" id="3.40.50.170">
    <property type="entry name" value="Formyl transferase, N-terminal domain"/>
    <property type="match status" value="1"/>
</dbReference>
<dbReference type="PANTHER" id="PTHR11138:SF5">
    <property type="entry name" value="METHIONYL-TRNA FORMYLTRANSFERASE, MITOCHONDRIAL"/>
    <property type="match status" value="1"/>
</dbReference>
<dbReference type="AlphaFoldDB" id="A0A382RJ57"/>
<gene>
    <name evidence="2" type="ORF">METZ01_LOCUS350587</name>
</gene>
<dbReference type="GO" id="GO:0004479">
    <property type="term" value="F:methionyl-tRNA formyltransferase activity"/>
    <property type="evidence" value="ECO:0007669"/>
    <property type="project" value="TreeGrafter"/>
</dbReference>
<accession>A0A382RJ57</accession>
<organism evidence="2">
    <name type="scientific">marine metagenome</name>
    <dbReference type="NCBI Taxonomy" id="408172"/>
    <lineage>
        <taxon>unclassified sequences</taxon>
        <taxon>metagenomes</taxon>
        <taxon>ecological metagenomes</taxon>
    </lineage>
</organism>
<dbReference type="InterPro" id="IPR036477">
    <property type="entry name" value="Formyl_transf_N_sf"/>
</dbReference>
<dbReference type="EMBL" id="UINC01122118">
    <property type="protein sequence ID" value="SVC97733.1"/>
    <property type="molecule type" value="Genomic_DNA"/>
</dbReference>
<name>A0A382RJ57_9ZZZZ</name>
<dbReference type="PANTHER" id="PTHR11138">
    <property type="entry name" value="METHIONYL-TRNA FORMYLTRANSFERASE"/>
    <property type="match status" value="1"/>
</dbReference>
<proteinExistence type="predicted"/>
<evidence type="ECO:0000259" key="1">
    <source>
        <dbReference type="Pfam" id="PF00551"/>
    </source>
</evidence>